<keyword evidence="2" id="KW-0472">Membrane</keyword>
<dbReference type="GO" id="GO:0022857">
    <property type="term" value="F:transmembrane transporter activity"/>
    <property type="evidence" value="ECO:0007669"/>
    <property type="project" value="InterPro"/>
</dbReference>
<feature type="transmembrane region" description="Helical" evidence="2">
    <location>
        <begin position="72"/>
        <end position="91"/>
    </location>
</feature>
<feature type="transmembrane region" description="Helical" evidence="2">
    <location>
        <begin position="239"/>
        <end position="262"/>
    </location>
</feature>
<dbReference type="InterPro" id="IPR020846">
    <property type="entry name" value="MFS_dom"/>
</dbReference>
<evidence type="ECO:0000313" key="5">
    <source>
        <dbReference type="Proteomes" id="UP001249851"/>
    </source>
</evidence>
<dbReference type="PANTHER" id="PTHR11360">
    <property type="entry name" value="MONOCARBOXYLATE TRANSPORTER"/>
    <property type="match status" value="1"/>
</dbReference>
<feature type="transmembrane region" description="Helical" evidence="2">
    <location>
        <begin position="192"/>
        <end position="210"/>
    </location>
</feature>
<feature type="transmembrane region" description="Helical" evidence="2">
    <location>
        <begin position="160"/>
        <end position="180"/>
    </location>
</feature>
<dbReference type="PANTHER" id="PTHR11360:SF251">
    <property type="entry name" value="MAJOR FACILITATOR SUPERFAMILY (MFS) PROFILE DOMAIN-CONTAINING PROTEIN"/>
    <property type="match status" value="1"/>
</dbReference>
<dbReference type="AlphaFoldDB" id="A0AAD9QSP8"/>
<accession>A0AAD9QSP8</accession>
<dbReference type="Proteomes" id="UP001249851">
    <property type="component" value="Unassembled WGS sequence"/>
</dbReference>
<dbReference type="InterPro" id="IPR050327">
    <property type="entry name" value="Proton-linked_MCT"/>
</dbReference>
<keyword evidence="2" id="KW-1133">Transmembrane helix</keyword>
<name>A0AAD9QSP8_ACRCE</name>
<dbReference type="Gene3D" id="1.20.1250.20">
    <property type="entry name" value="MFS general substrate transporter like domains"/>
    <property type="match status" value="1"/>
</dbReference>
<evidence type="ECO:0000313" key="4">
    <source>
        <dbReference type="EMBL" id="KAK2566788.1"/>
    </source>
</evidence>
<feature type="transmembrane region" description="Helical" evidence="2">
    <location>
        <begin position="33"/>
        <end position="60"/>
    </location>
</feature>
<feature type="transmembrane region" description="Helical" evidence="2">
    <location>
        <begin position="274"/>
        <end position="292"/>
    </location>
</feature>
<dbReference type="EMBL" id="JARQWQ010000016">
    <property type="protein sequence ID" value="KAK2566788.1"/>
    <property type="molecule type" value="Genomic_DNA"/>
</dbReference>
<sequence>MSAKFAMKILENAELEETVATEKETKLVKDSGWAWLVCLAAAVVQFVVLGIHNSFGILYIVFVREYHWSKALTGYIGSMGLGMTFFFGPITSALCRRFGCRKVAMSGGLISSAAMFATSFADSLIPIYLSYSVLWGLGSSLCYVPTYLMIDMYFDRHKSLANGLITAGSAIGALVMGPTLNVLLESFGWHKTMRFLGGCTFILFVAALTYRAPPLKRGLEFEMTKKKLIDFSVWRNKDFVVWALALGVFNLGYFVPFVYLPTHATSQNIPESKASFLIGFLSVGSLLGRLLFGRISDFDFVNRLYLYQTAFLIMAVTTTLFPLATTYTVLILYTLLFGLFDGAFVALIAVLTTDIVGFLSDITSTYHEAFYFSGATIAICACALSLIPPPMKARLPAETNATSDEFGEEKWRPSCLKKFVCKHLIVLDKKCSEHEKFLVDVDRETDV</sequence>
<feature type="transmembrane region" description="Helical" evidence="2">
    <location>
        <begin position="369"/>
        <end position="387"/>
    </location>
</feature>
<dbReference type="InterPro" id="IPR036259">
    <property type="entry name" value="MFS_trans_sf"/>
</dbReference>
<dbReference type="GO" id="GO:0016020">
    <property type="term" value="C:membrane"/>
    <property type="evidence" value="ECO:0007669"/>
    <property type="project" value="UniProtKB-SubCell"/>
</dbReference>
<comment type="subcellular location">
    <subcellularLocation>
        <location evidence="1">Membrane</location>
        <topology evidence="1">Multi-pass membrane protein</topology>
    </subcellularLocation>
</comment>
<reference evidence="4" key="2">
    <citation type="journal article" date="2023" name="Science">
        <title>Genomic signatures of disease resistance in endangered staghorn corals.</title>
        <authorList>
            <person name="Vollmer S.V."/>
            <person name="Selwyn J.D."/>
            <person name="Despard B.A."/>
            <person name="Roesel C.L."/>
        </authorList>
    </citation>
    <scope>NUCLEOTIDE SEQUENCE</scope>
    <source>
        <strain evidence="4">K2</strain>
    </source>
</reference>
<dbReference type="PROSITE" id="PS50850">
    <property type="entry name" value="MFS"/>
    <property type="match status" value="1"/>
</dbReference>
<keyword evidence="2" id="KW-0812">Transmembrane</keyword>
<comment type="caution">
    <text evidence="4">The sequence shown here is derived from an EMBL/GenBank/DDBJ whole genome shotgun (WGS) entry which is preliminary data.</text>
</comment>
<protein>
    <submittedName>
        <fullName evidence="4">Monocarboxylate transporter 10</fullName>
    </submittedName>
</protein>
<dbReference type="CDD" id="cd17352">
    <property type="entry name" value="MFS_MCT_SLC16"/>
    <property type="match status" value="1"/>
</dbReference>
<feature type="transmembrane region" description="Helical" evidence="2">
    <location>
        <begin position="330"/>
        <end position="357"/>
    </location>
</feature>
<gene>
    <name evidence="4" type="ORF">P5673_009469</name>
</gene>
<evidence type="ECO:0000259" key="3">
    <source>
        <dbReference type="PROSITE" id="PS50850"/>
    </source>
</evidence>
<keyword evidence="5" id="KW-1185">Reference proteome</keyword>
<evidence type="ECO:0000256" key="1">
    <source>
        <dbReference type="ARBA" id="ARBA00004141"/>
    </source>
</evidence>
<evidence type="ECO:0000256" key="2">
    <source>
        <dbReference type="SAM" id="Phobius"/>
    </source>
</evidence>
<dbReference type="InterPro" id="IPR011701">
    <property type="entry name" value="MFS"/>
</dbReference>
<organism evidence="4 5">
    <name type="scientific">Acropora cervicornis</name>
    <name type="common">Staghorn coral</name>
    <dbReference type="NCBI Taxonomy" id="6130"/>
    <lineage>
        <taxon>Eukaryota</taxon>
        <taxon>Metazoa</taxon>
        <taxon>Cnidaria</taxon>
        <taxon>Anthozoa</taxon>
        <taxon>Hexacorallia</taxon>
        <taxon>Scleractinia</taxon>
        <taxon>Astrocoeniina</taxon>
        <taxon>Acroporidae</taxon>
        <taxon>Acropora</taxon>
    </lineage>
</organism>
<feature type="transmembrane region" description="Helical" evidence="2">
    <location>
        <begin position="127"/>
        <end position="148"/>
    </location>
</feature>
<proteinExistence type="predicted"/>
<reference evidence="4" key="1">
    <citation type="journal article" date="2023" name="G3 (Bethesda)">
        <title>Whole genome assembly and annotation of the endangered Caribbean coral Acropora cervicornis.</title>
        <authorList>
            <person name="Selwyn J.D."/>
            <person name="Vollmer S.V."/>
        </authorList>
    </citation>
    <scope>NUCLEOTIDE SEQUENCE</scope>
    <source>
        <strain evidence="4">K2</strain>
    </source>
</reference>
<feature type="domain" description="Major facilitator superfamily (MFS) profile" evidence="3">
    <location>
        <begin position="34"/>
        <end position="447"/>
    </location>
</feature>
<dbReference type="SUPFAM" id="SSF103473">
    <property type="entry name" value="MFS general substrate transporter"/>
    <property type="match status" value="1"/>
</dbReference>
<feature type="transmembrane region" description="Helical" evidence="2">
    <location>
        <begin position="304"/>
        <end position="324"/>
    </location>
</feature>
<dbReference type="Pfam" id="PF07690">
    <property type="entry name" value="MFS_1"/>
    <property type="match status" value="1"/>
</dbReference>